<feature type="compositionally biased region" description="Basic and acidic residues" evidence="4">
    <location>
        <begin position="530"/>
        <end position="547"/>
    </location>
</feature>
<gene>
    <name evidence="5" type="ORF">L203_103312</name>
</gene>
<dbReference type="OrthoDB" id="10266026at2759"/>
<name>A0A1E3I3U4_9TREE</name>
<dbReference type="FunFam" id="2.60.120.920:FF:000071">
    <property type="entry name" value="Compass component bre2"/>
    <property type="match status" value="1"/>
</dbReference>
<dbReference type="Proteomes" id="UP000094043">
    <property type="component" value="Chromosome 4"/>
</dbReference>
<sequence>MSNPIKTSLPNVSSPSPWDSSPAPTNLPLPNISFSSEGQGLAGPESSTASIQKVVREDVEKREFARMGVAVAGSGDGLGVGEECFQWIDVPSVKNFRYTPCALSDTPSPHPSFPFYRTIPYPPPIPPVHLSLLDRSAFLRMSPSLLTVYNEKGFRSCRTNVSIREGAWYYEVRVEHGDGNRGEGRGSAGEGGNPHVRLGWGRREANLDTPVGCDAYSYAIRDVNGEKVHLSRPKSYAGMPFKTGDVVGCLISLPPRPSPDNFPKNHPARIKRQRRPFNYKGQAYFESAEYSSCKEMDVLIDRDGKLAAELATQSGQDQSNEGPKGVRKGATTKNTKKGRKQPNKPPDSIDRTLGKLSGSFVSFTINGQYFGSAFEDLYDFTPLPSIPGSAHGSSKKHTNGDVQHDDGTLGYYPMISCFGRAKATCNFGPSFAYPPPFGARPMYERWEEFRKEERRQDEFDEIEDSKKLQAILDTEKKMPPKVKLKPSNTTSKKFSKRKRDVRDGTDYSTPGPDNRGLTTTPAPEAPLTDFDAKPERDEWENPRDRSESVSSTYLFNTWGLANAEKVIDQNESDQAHEQDGTEHREEGEDIERTPDKPSATLYHDADTREHQNEEMKSEGSLEGVQW</sequence>
<evidence type="ECO:0000256" key="2">
    <source>
        <dbReference type="ARBA" id="ARBA00023242"/>
    </source>
</evidence>
<reference evidence="5" key="3">
    <citation type="submission" date="2024-01" db="EMBL/GenBank/DDBJ databases">
        <authorList>
            <person name="Coelho M.A."/>
            <person name="David-Palma M."/>
            <person name="Shea T."/>
            <person name="Sun S."/>
            <person name="Cuomo C.A."/>
            <person name="Heitman J."/>
        </authorList>
    </citation>
    <scope>NUCLEOTIDE SEQUENCE</scope>
    <source>
        <strain evidence="5">CBS 7841</strain>
    </source>
</reference>
<dbReference type="SUPFAM" id="SSF49899">
    <property type="entry name" value="Concanavalin A-like lectins/glucanases"/>
    <property type="match status" value="1"/>
</dbReference>
<evidence type="ECO:0000313" key="5">
    <source>
        <dbReference type="EMBL" id="WVN88111.1"/>
    </source>
</evidence>
<feature type="region of interest" description="Disordered" evidence="4">
    <location>
        <begin position="565"/>
        <end position="626"/>
    </location>
</feature>
<feature type="compositionally biased region" description="Polar residues" evidence="4">
    <location>
        <begin position="311"/>
        <end position="321"/>
    </location>
</feature>
<dbReference type="Gene3D" id="2.60.120.920">
    <property type="match status" value="1"/>
</dbReference>
<comment type="similarity">
    <text evidence="3">Belongs to the cclA family.</text>
</comment>
<dbReference type="KEGG" id="cdep:91087523"/>
<evidence type="ECO:0000256" key="3">
    <source>
        <dbReference type="ARBA" id="ARBA00038149"/>
    </source>
</evidence>
<feature type="compositionally biased region" description="Basic residues" evidence="4">
    <location>
        <begin position="266"/>
        <end position="275"/>
    </location>
</feature>
<protein>
    <submittedName>
        <fullName evidence="5">Uncharacterized protein</fullName>
    </submittedName>
</protein>
<evidence type="ECO:0000256" key="1">
    <source>
        <dbReference type="ARBA" id="ARBA00004123"/>
    </source>
</evidence>
<feature type="region of interest" description="Disordered" evidence="4">
    <location>
        <begin position="470"/>
        <end position="551"/>
    </location>
</feature>
<dbReference type="InterPro" id="IPR043136">
    <property type="entry name" value="B30.2/SPRY_sf"/>
</dbReference>
<dbReference type="PROSITE" id="PS50188">
    <property type="entry name" value="B302_SPRY"/>
    <property type="match status" value="1"/>
</dbReference>
<organism evidence="5 6">
    <name type="scientific">Cryptococcus depauperatus CBS 7841</name>
    <dbReference type="NCBI Taxonomy" id="1295531"/>
    <lineage>
        <taxon>Eukaryota</taxon>
        <taxon>Fungi</taxon>
        <taxon>Dikarya</taxon>
        <taxon>Basidiomycota</taxon>
        <taxon>Agaricomycotina</taxon>
        <taxon>Tremellomycetes</taxon>
        <taxon>Tremellales</taxon>
        <taxon>Cryptococcaceae</taxon>
        <taxon>Cryptococcus</taxon>
    </lineage>
</organism>
<dbReference type="GO" id="GO:0048188">
    <property type="term" value="C:Set1C/COMPASS complex"/>
    <property type="evidence" value="ECO:0007669"/>
    <property type="project" value="InterPro"/>
</dbReference>
<keyword evidence="6" id="KW-1185">Reference proteome</keyword>
<keyword evidence="2" id="KW-0539">Nucleus</keyword>
<feature type="region of interest" description="Disordered" evidence="4">
    <location>
        <begin position="256"/>
        <end position="275"/>
    </location>
</feature>
<accession>A0A1E3I3U4</accession>
<evidence type="ECO:0000313" key="6">
    <source>
        <dbReference type="Proteomes" id="UP000094043"/>
    </source>
</evidence>
<dbReference type="PANTHER" id="PTHR10598:SF0">
    <property type="entry name" value="SET1_ASH2 HISTONE METHYLTRANSFERASE COMPLEX SUBUNIT ASH2"/>
    <property type="match status" value="1"/>
</dbReference>
<proteinExistence type="inferred from homology"/>
<dbReference type="CDD" id="cd12872">
    <property type="entry name" value="SPRY_Ash2"/>
    <property type="match status" value="1"/>
</dbReference>
<dbReference type="GeneID" id="91087523"/>
<feature type="compositionally biased region" description="Low complexity" evidence="4">
    <location>
        <begin position="517"/>
        <end position="528"/>
    </location>
</feature>
<feature type="region of interest" description="Disordered" evidence="4">
    <location>
        <begin position="311"/>
        <end position="352"/>
    </location>
</feature>
<reference evidence="5" key="2">
    <citation type="journal article" date="2022" name="Elife">
        <title>Obligate sexual reproduction of a homothallic fungus closely related to the Cryptococcus pathogenic species complex.</title>
        <authorList>
            <person name="Passer A.R."/>
            <person name="Clancey S.A."/>
            <person name="Shea T."/>
            <person name="David-Palma M."/>
            <person name="Averette A.F."/>
            <person name="Boekhout T."/>
            <person name="Porcel B.M."/>
            <person name="Nowrousian M."/>
            <person name="Cuomo C.A."/>
            <person name="Sun S."/>
            <person name="Heitman J."/>
            <person name="Coelho M.A."/>
        </authorList>
    </citation>
    <scope>NUCLEOTIDE SEQUENCE</scope>
    <source>
        <strain evidence="5">CBS 7841</strain>
    </source>
</reference>
<evidence type="ECO:0000256" key="4">
    <source>
        <dbReference type="SAM" id="MobiDB-lite"/>
    </source>
</evidence>
<dbReference type="Pfam" id="PF00622">
    <property type="entry name" value="SPRY"/>
    <property type="match status" value="1"/>
</dbReference>
<dbReference type="InterPro" id="IPR037353">
    <property type="entry name" value="ASH2"/>
</dbReference>
<feature type="compositionally biased region" description="Basic and acidic residues" evidence="4">
    <location>
        <begin position="565"/>
        <end position="595"/>
    </location>
</feature>
<reference evidence="5" key="1">
    <citation type="submission" date="2016-06" db="EMBL/GenBank/DDBJ databases">
        <authorList>
            <person name="Cuomo C."/>
            <person name="Litvintseva A."/>
            <person name="Heitman J."/>
            <person name="Chen Y."/>
            <person name="Sun S."/>
            <person name="Springer D."/>
            <person name="Dromer F."/>
            <person name="Young S."/>
            <person name="Zeng Q."/>
            <person name="Chapman S."/>
            <person name="Gujja S."/>
            <person name="Saif S."/>
            <person name="Birren B."/>
        </authorList>
    </citation>
    <scope>NUCLEOTIDE SEQUENCE</scope>
    <source>
        <strain evidence="5">CBS 7841</strain>
    </source>
</reference>
<dbReference type="AlphaFoldDB" id="A0A1E3I3U4"/>
<dbReference type="RefSeq" id="XP_066068811.1">
    <property type="nucleotide sequence ID" value="XM_066212714.1"/>
</dbReference>
<dbReference type="VEuPathDB" id="FungiDB:L203_05345"/>
<dbReference type="PANTHER" id="PTHR10598">
    <property type="entry name" value="SET1/ASH2 HISTONE METHYLTRANSFERASE COMPLEX SUBUNIT ASH2"/>
    <property type="match status" value="1"/>
</dbReference>
<dbReference type="SMART" id="SM00449">
    <property type="entry name" value="SPRY"/>
    <property type="match status" value="1"/>
</dbReference>
<dbReference type="InterPro" id="IPR003877">
    <property type="entry name" value="SPRY_dom"/>
</dbReference>
<comment type="subcellular location">
    <subcellularLocation>
        <location evidence="1">Nucleus</location>
    </subcellularLocation>
</comment>
<dbReference type="InterPro" id="IPR013320">
    <property type="entry name" value="ConA-like_dom_sf"/>
</dbReference>
<feature type="region of interest" description="Disordered" evidence="4">
    <location>
        <begin position="1"/>
        <end position="50"/>
    </location>
</feature>
<feature type="compositionally biased region" description="Low complexity" evidence="4">
    <location>
        <begin position="10"/>
        <end position="24"/>
    </location>
</feature>
<feature type="compositionally biased region" description="Basic and acidic residues" evidence="4">
    <location>
        <begin position="603"/>
        <end position="619"/>
    </location>
</feature>
<dbReference type="GO" id="GO:0000976">
    <property type="term" value="F:transcription cis-regulatory region binding"/>
    <property type="evidence" value="ECO:0007669"/>
    <property type="project" value="TreeGrafter"/>
</dbReference>
<dbReference type="EMBL" id="CP143787">
    <property type="protein sequence ID" value="WVN88111.1"/>
    <property type="molecule type" value="Genomic_DNA"/>
</dbReference>
<dbReference type="InterPro" id="IPR001870">
    <property type="entry name" value="B30.2/SPRY"/>
</dbReference>